<feature type="transmembrane region" description="Helical" evidence="8">
    <location>
        <begin position="7"/>
        <end position="28"/>
    </location>
</feature>
<proteinExistence type="inferred from homology"/>
<dbReference type="Gene3D" id="1.10.3680.10">
    <property type="entry name" value="TerB-like"/>
    <property type="match status" value="1"/>
</dbReference>
<keyword evidence="11" id="KW-1185">Reference proteome</keyword>
<dbReference type="InterPro" id="IPR029024">
    <property type="entry name" value="TerB-like"/>
</dbReference>
<accession>A0ABQ1I6P6</accession>
<dbReference type="CDD" id="cd07316">
    <property type="entry name" value="terB_like_DjlA"/>
    <property type="match status" value="1"/>
</dbReference>
<dbReference type="EMBL" id="BMDY01000030">
    <property type="protein sequence ID" value="GGB19534.1"/>
    <property type="molecule type" value="Genomic_DNA"/>
</dbReference>
<comment type="function">
    <text evidence="7">Regulatory DnaK co-chaperone. Direct interaction between DnaK and DjlA is needed for the induction of the wcaABCDE operon, involved in the synthesis of a colanic acid polysaccharide capsule, possibly through activation of the RcsB/RcsC phosphotransfer signaling pathway. The colanic acid capsule may help the bacterium survive conditions outside the host.</text>
</comment>
<dbReference type="InterPro" id="IPR023749">
    <property type="entry name" value="DjlA"/>
</dbReference>
<evidence type="ECO:0000256" key="8">
    <source>
        <dbReference type="SAM" id="Phobius"/>
    </source>
</evidence>
<dbReference type="InterPro" id="IPR050817">
    <property type="entry name" value="DjlA_DnaK_co-chaperone"/>
</dbReference>
<feature type="topological domain" description="Cytoplasmic" evidence="7">
    <location>
        <begin position="31"/>
        <end position="270"/>
    </location>
</feature>
<keyword evidence="4 7" id="KW-1133">Transmembrane helix</keyword>
<evidence type="ECO:0000256" key="3">
    <source>
        <dbReference type="ARBA" id="ARBA00022692"/>
    </source>
</evidence>
<feature type="topological domain" description="Periplasmic" evidence="7">
    <location>
        <begin position="1"/>
        <end position="6"/>
    </location>
</feature>
<keyword evidence="6 7" id="KW-0143">Chaperone</keyword>
<evidence type="ECO:0000256" key="6">
    <source>
        <dbReference type="ARBA" id="ARBA00023186"/>
    </source>
</evidence>
<name>A0ABQ1I6P6_9ALTE</name>
<evidence type="ECO:0000256" key="7">
    <source>
        <dbReference type="HAMAP-Rule" id="MF_01153"/>
    </source>
</evidence>
<dbReference type="Pfam" id="PF05099">
    <property type="entry name" value="TerB"/>
    <property type="match status" value="1"/>
</dbReference>
<comment type="subunit">
    <text evidence="7">Homodimer.</text>
</comment>
<evidence type="ECO:0000256" key="4">
    <source>
        <dbReference type="ARBA" id="ARBA00022989"/>
    </source>
</evidence>
<reference evidence="11" key="1">
    <citation type="journal article" date="2019" name="Int. J. Syst. Evol. Microbiol.">
        <title>The Global Catalogue of Microorganisms (GCM) 10K type strain sequencing project: providing services to taxonomists for standard genome sequencing and annotation.</title>
        <authorList>
            <consortium name="The Broad Institute Genomics Platform"/>
            <consortium name="The Broad Institute Genome Sequencing Center for Infectious Disease"/>
            <person name="Wu L."/>
            <person name="Ma J."/>
        </authorList>
    </citation>
    <scope>NUCLEOTIDE SEQUENCE [LARGE SCALE GENOMIC DNA]</scope>
    <source>
        <strain evidence="11">CGMCC 1.10131</strain>
    </source>
</reference>
<sequence length="270" mass="30697">MRIWGKLLGVFFGLMFGGVFGALLGLWLGHRFDKAVGGSFGFSYGNGKLVQQEFLFSTFAVLGHIAKSKGVVTQHEIQVASLLMDKMGLQGEVRRQAQDAFRQGKDPDFPLDEQVARFVKSAGGRWDLSQMFMEIQLQGVFADGVVDASERALLQRVAKGLGFSERQLESMISRWEAELKFRQHYNQNYTHQQRAQASTQQLQEAYQILGVDSQDSDQQVKRAYRKLMSQHHPDKLVAKGLPPEMMELAKQRTQDIQQAYECIKQHRKNL</sequence>
<evidence type="ECO:0000259" key="9">
    <source>
        <dbReference type="PROSITE" id="PS50076"/>
    </source>
</evidence>
<dbReference type="HAMAP" id="MF_01153">
    <property type="entry name" value="DjlA"/>
    <property type="match status" value="1"/>
</dbReference>
<comment type="domain">
    <text evidence="7">The transmembrane domain is a dimerization domain.</text>
</comment>
<feature type="domain" description="J" evidence="9">
    <location>
        <begin position="204"/>
        <end position="268"/>
    </location>
</feature>
<evidence type="ECO:0000256" key="2">
    <source>
        <dbReference type="ARBA" id="ARBA00022519"/>
    </source>
</evidence>
<dbReference type="PANTHER" id="PTHR24074">
    <property type="entry name" value="CO-CHAPERONE PROTEIN DJLA"/>
    <property type="match status" value="1"/>
</dbReference>
<dbReference type="PRINTS" id="PR00625">
    <property type="entry name" value="JDOMAIN"/>
</dbReference>
<keyword evidence="5 7" id="KW-0472">Membrane</keyword>
<dbReference type="SMART" id="SM00271">
    <property type="entry name" value="DnaJ"/>
    <property type="match status" value="1"/>
</dbReference>
<keyword evidence="2 7" id="KW-0997">Cell inner membrane</keyword>
<evidence type="ECO:0000256" key="5">
    <source>
        <dbReference type="ARBA" id="ARBA00023136"/>
    </source>
</evidence>
<organism evidence="10 11">
    <name type="scientific">Agarivorans gilvus</name>
    <dbReference type="NCBI Taxonomy" id="680279"/>
    <lineage>
        <taxon>Bacteria</taxon>
        <taxon>Pseudomonadati</taxon>
        <taxon>Pseudomonadota</taxon>
        <taxon>Gammaproteobacteria</taxon>
        <taxon>Alteromonadales</taxon>
        <taxon>Alteromonadaceae</taxon>
        <taxon>Agarivorans</taxon>
    </lineage>
</organism>
<dbReference type="SUPFAM" id="SSF46565">
    <property type="entry name" value="Chaperone J-domain"/>
    <property type="match status" value="1"/>
</dbReference>
<dbReference type="RefSeq" id="WP_055734038.1">
    <property type="nucleotide sequence ID" value="NZ_BMDY01000030.1"/>
</dbReference>
<keyword evidence="3 7" id="KW-0812">Transmembrane</keyword>
<comment type="caution">
    <text evidence="10">The sequence shown here is derived from an EMBL/GenBank/DDBJ whole genome shotgun (WGS) entry which is preliminary data.</text>
</comment>
<gene>
    <name evidence="7 10" type="primary">djlA</name>
    <name evidence="10" type="ORF">GCM10007414_36190</name>
</gene>
<dbReference type="InterPro" id="IPR036869">
    <property type="entry name" value="J_dom_sf"/>
</dbReference>
<dbReference type="PROSITE" id="PS50076">
    <property type="entry name" value="DNAJ_2"/>
    <property type="match status" value="1"/>
</dbReference>
<comment type="subcellular location">
    <subcellularLocation>
        <location evidence="7">Cell inner membrane</location>
        <topology evidence="7">Single-pass type III membrane protein</topology>
    </subcellularLocation>
</comment>
<evidence type="ECO:0000313" key="10">
    <source>
        <dbReference type="EMBL" id="GGB19534.1"/>
    </source>
</evidence>
<dbReference type="Proteomes" id="UP000651977">
    <property type="component" value="Unassembled WGS sequence"/>
</dbReference>
<keyword evidence="1 7" id="KW-1003">Cell membrane</keyword>
<evidence type="ECO:0000313" key="11">
    <source>
        <dbReference type="Proteomes" id="UP000651977"/>
    </source>
</evidence>
<protein>
    <recommendedName>
        <fullName evidence="7">Co-chaperone protein DjlA</fullName>
    </recommendedName>
</protein>
<evidence type="ECO:0000256" key="1">
    <source>
        <dbReference type="ARBA" id="ARBA00022475"/>
    </source>
</evidence>
<dbReference type="CDD" id="cd06257">
    <property type="entry name" value="DnaJ"/>
    <property type="match status" value="1"/>
</dbReference>
<dbReference type="Gene3D" id="1.10.287.110">
    <property type="entry name" value="DnaJ domain"/>
    <property type="match status" value="1"/>
</dbReference>
<dbReference type="InterPro" id="IPR007791">
    <property type="entry name" value="DjlA_N"/>
</dbReference>
<dbReference type="InterPro" id="IPR001623">
    <property type="entry name" value="DnaJ_domain"/>
</dbReference>
<dbReference type="Pfam" id="PF00226">
    <property type="entry name" value="DnaJ"/>
    <property type="match status" value="1"/>
</dbReference>
<dbReference type="NCBIfam" id="NF006948">
    <property type="entry name" value="PRK09430.1"/>
    <property type="match status" value="1"/>
</dbReference>